<name>A0A2Z4AC55_9BACT</name>
<feature type="transmembrane region" description="Helical" evidence="5">
    <location>
        <begin position="21"/>
        <end position="42"/>
    </location>
</feature>
<dbReference type="KEGG" id="mtar:DF168_00842"/>
<keyword evidence="2 5" id="KW-0812">Transmembrane</keyword>
<keyword evidence="4 5" id="KW-0472">Membrane</keyword>
<evidence type="ECO:0000313" key="8">
    <source>
        <dbReference type="Proteomes" id="UP000247465"/>
    </source>
</evidence>
<dbReference type="PANTHER" id="PTHR30325">
    <property type="entry name" value="MEMBRANE COMPONENT OF ABC TRANSPORTER"/>
    <property type="match status" value="1"/>
</dbReference>
<accession>A0A2Z4AC55</accession>
<dbReference type="GO" id="GO:0005886">
    <property type="term" value="C:plasma membrane"/>
    <property type="evidence" value="ECO:0007669"/>
    <property type="project" value="UniProtKB-SubCell"/>
</dbReference>
<feature type="domain" description="ABC transmembrane type-1" evidence="6">
    <location>
        <begin position="325"/>
        <end position="513"/>
    </location>
</feature>
<evidence type="ECO:0000256" key="4">
    <source>
        <dbReference type="ARBA" id="ARBA00023136"/>
    </source>
</evidence>
<keyword evidence="3 5" id="KW-1133">Transmembrane helix</keyword>
<dbReference type="AlphaFoldDB" id="A0A2Z4AC55"/>
<dbReference type="SUPFAM" id="SSF161098">
    <property type="entry name" value="MetI-like"/>
    <property type="match status" value="1"/>
</dbReference>
<dbReference type="PANTHER" id="PTHR30325:SF0">
    <property type="entry name" value="INNER MEMBRANE ABC TRANSPORTER PERMEASE PROTEIN YEJE"/>
    <property type="match status" value="1"/>
</dbReference>
<dbReference type="PROSITE" id="PS50928">
    <property type="entry name" value="ABC_TM1"/>
    <property type="match status" value="1"/>
</dbReference>
<evidence type="ECO:0000256" key="1">
    <source>
        <dbReference type="ARBA" id="ARBA00004651"/>
    </source>
</evidence>
<feature type="transmembrane region" description="Helical" evidence="5">
    <location>
        <begin position="373"/>
        <end position="397"/>
    </location>
</feature>
<dbReference type="Pfam" id="PF00528">
    <property type="entry name" value="BPD_transp_1"/>
    <property type="match status" value="1"/>
</dbReference>
<dbReference type="EMBL" id="CP029803">
    <property type="protein sequence ID" value="AWT59649.1"/>
    <property type="molecule type" value="Genomic_DNA"/>
</dbReference>
<organism evidence="7 8">
    <name type="scientific">Candidatus Moanibacter tarae</name>
    <dbReference type="NCBI Taxonomy" id="2200854"/>
    <lineage>
        <taxon>Bacteria</taxon>
        <taxon>Pseudomonadati</taxon>
        <taxon>Verrucomicrobiota</taxon>
        <taxon>Opitutia</taxon>
        <taxon>Puniceicoccales</taxon>
        <taxon>Puniceicoccales incertae sedis</taxon>
        <taxon>Candidatus Moanibacter</taxon>
    </lineage>
</organism>
<comment type="similarity">
    <text evidence="5">Belongs to the binding-protein-dependent transport system permease family.</text>
</comment>
<dbReference type="Proteomes" id="UP000247465">
    <property type="component" value="Chromosome"/>
</dbReference>
<comment type="subcellular location">
    <subcellularLocation>
        <location evidence="1 5">Cell membrane</location>
        <topology evidence="1 5">Multi-pass membrane protein</topology>
    </subcellularLocation>
</comment>
<dbReference type="GO" id="GO:0055085">
    <property type="term" value="P:transmembrane transport"/>
    <property type="evidence" value="ECO:0007669"/>
    <property type="project" value="InterPro"/>
</dbReference>
<dbReference type="CDD" id="cd06261">
    <property type="entry name" value="TM_PBP2"/>
    <property type="match status" value="1"/>
</dbReference>
<evidence type="ECO:0000256" key="5">
    <source>
        <dbReference type="RuleBase" id="RU363032"/>
    </source>
</evidence>
<feature type="transmembrane region" description="Helical" evidence="5">
    <location>
        <begin position="490"/>
        <end position="513"/>
    </location>
</feature>
<dbReference type="InterPro" id="IPR035906">
    <property type="entry name" value="MetI-like_sf"/>
</dbReference>
<feature type="transmembrane region" description="Helical" evidence="5">
    <location>
        <begin position="447"/>
        <end position="470"/>
    </location>
</feature>
<evidence type="ECO:0000259" key="6">
    <source>
        <dbReference type="PROSITE" id="PS50928"/>
    </source>
</evidence>
<evidence type="ECO:0000256" key="3">
    <source>
        <dbReference type="ARBA" id="ARBA00022989"/>
    </source>
</evidence>
<reference evidence="7 8" key="1">
    <citation type="submission" date="2018-06" db="EMBL/GenBank/DDBJ databases">
        <title>Draft Genome Sequence of a Novel Marine Bacterium Related to the Verrucomicrobia.</title>
        <authorList>
            <person name="Vosseberg J."/>
            <person name="Martijn J."/>
            <person name="Ettema T.J.G."/>
        </authorList>
    </citation>
    <scope>NUCLEOTIDE SEQUENCE [LARGE SCALE GENOMIC DNA]</scope>
    <source>
        <strain evidence="7">TARA_B100001123</strain>
    </source>
</reference>
<proteinExistence type="inferred from homology"/>
<gene>
    <name evidence="7" type="primary">yejE</name>
    <name evidence="7" type="ORF">DF168_00842</name>
</gene>
<feature type="transmembrane region" description="Helical" evidence="5">
    <location>
        <begin position="331"/>
        <end position="353"/>
    </location>
</feature>
<keyword evidence="5" id="KW-0813">Transport</keyword>
<evidence type="ECO:0000256" key="2">
    <source>
        <dbReference type="ARBA" id="ARBA00022692"/>
    </source>
</evidence>
<sequence>MRIILNPITRKRLQRFKDMKRSYWSFLLLVFIYFIGLGANLLCNNLPIYLHFEGKHYFPIFRYYPEEEFLNNGRLTRPNYKKLTESGAFKSNPSNIVYFPLFPYGPNESLSEESIDIPELVTVEIESIQRVGTVNIHSDYRISRSNGSAYFFGKTQEDSLRRMNLKNHWKLTPDIEEAVYNRFENRNMPSVSIDTVSRTGQHATLSISAYQSRTRKPSTVRIIFRELINSSRTSVIKFNPMLQAISEIPGEWHALNEVQKTIILENVKTRFKNQVSSIFVEIIDQQYLVNFLKEDLYFPYRPNQNHIMGLDSSGRDVFVRIVYALRTSLNFGFLLVCSTMALGIIFGSLQGYFGGKIDLFGQRLIEIWESLPFIYVLILIGSIYGRSFIILLLIYGIFNWIGISYYMRAEFFRLRKLPFVESALCLGLSNFKIIFRHILPNGLVPIITFFPFYLVGAIGLLAALDFLGFGMPPPTPSWGELLGQAQEFRYAWWLILYPSSALFVVVLLGVFIGEGARSALDPRTNNHLE</sequence>
<evidence type="ECO:0000313" key="7">
    <source>
        <dbReference type="EMBL" id="AWT59649.1"/>
    </source>
</evidence>
<dbReference type="GO" id="GO:0042884">
    <property type="term" value="P:microcin transport"/>
    <property type="evidence" value="ECO:0007669"/>
    <property type="project" value="TreeGrafter"/>
</dbReference>
<dbReference type="Gene3D" id="1.10.3720.10">
    <property type="entry name" value="MetI-like"/>
    <property type="match status" value="1"/>
</dbReference>
<dbReference type="InterPro" id="IPR000515">
    <property type="entry name" value="MetI-like"/>
</dbReference>
<protein>
    <submittedName>
        <fullName evidence="7">Inner membrane ABC transporter permease protein YejE</fullName>
    </submittedName>
</protein>